<reference evidence="2 3" key="1">
    <citation type="submission" date="2017-05" db="EMBL/GenBank/DDBJ databases">
        <authorList>
            <person name="Song R."/>
            <person name="Chenine A.L."/>
            <person name="Ruprecht R.M."/>
        </authorList>
    </citation>
    <scope>NUCLEOTIDE SEQUENCE [LARGE SCALE GENOMIC DNA]</scope>
    <source>
        <strain evidence="2 3">CECT 7927</strain>
    </source>
</reference>
<reference evidence="1 4" key="2">
    <citation type="submission" date="2023-11" db="EMBL/GenBank/DDBJ databases">
        <title>Plant-associative lifestyle of Vibrio porteresiae and its evolutionary dynamics.</title>
        <authorList>
            <person name="Rameshkumar N."/>
            <person name="Kirti K."/>
        </authorList>
    </citation>
    <scope>NUCLEOTIDE SEQUENCE [LARGE SCALE GENOMIC DNA]</scope>
    <source>
        <strain evidence="1 4">MSSRF38</strain>
    </source>
</reference>
<dbReference type="InterPro" id="IPR018988">
    <property type="entry name" value="DUF2000"/>
</dbReference>
<dbReference type="SUPFAM" id="SSF102462">
    <property type="entry name" value="Peptidyl-tRNA hydrolase II"/>
    <property type="match status" value="1"/>
</dbReference>
<evidence type="ECO:0000313" key="2">
    <source>
        <dbReference type="EMBL" id="SMS00961.1"/>
    </source>
</evidence>
<dbReference type="OrthoDB" id="9095096at2"/>
<dbReference type="EMBL" id="FXXI01000003">
    <property type="protein sequence ID" value="SMS00961.1"/>
    <property type="molecule type" value="Genomic_DNA"/>
</dbReference>
<dbReference type="InterPro" id="IPR023476">
    <property type="entry name" value="Pep_tRNA_hydro_II_dom_sf"/>
</dbReference>
<keyword evidence="4" id="KW-1185">Reference proteome</keyword>
<evidence type="ECO:0000313" key="1">
    <source>
        <dbReference type="EMBL" id="MDW6004671.1"/>
    </source>
</evidence>
<protein>
    <submittedName>
        <fullName evidence="1">DUF2000 domain-containing protein</fullName>
    </submittedName>
</protein>
<evidence type="ECO:0000313" key="3">
    <source>
        <dbReference type="Proteomes" id="UP000196125"/>
    </source>
</evidence>
<proteinExistence type="predicted"/>
<dbReference type="RefSeq" id="WP_087481006.1">
    <property type="nucleotide sequence ID" value="NZ_AP024884.1"/>
</dbReference>
<dbReference type="InterPro" id="IPR017021">
    <property type="entry name" value="UCP033763"/>
</dbReference>
<gene>
    <name evidence="1" type="ORF">SBX37_17585</name>
    <name evidence="2" type="ORF">VIM7927_02236</name>
</gene>
<dbReference type="Proteomes" id="UP001283366">
    <property type="component" value="Unassembled WGS sequence"/>
</dbReference>
<organism evidence="2 3">
    <name type="scientific">Vibrio mangrovi</name>
    <dbReference type="NCBI Taxonomy" id="474394"/>
    <lineage>
        <taxon>Bacteria</taxon>
        <taxon>Pseudomonadati</taxon>
        <taxon>Pseudomonadota</taxon>
        <taxon>Gammaproteobacteria</taxon>
        <taxon>Vibrionales</taxon>
        <taxon>Vibrionaceae</taxon>
        <taxon>Vibrio</taxon>
    </lineage>
</organism>
<dbReference type="Proteomes" id="UP000196125">
    <property type="component" value="Unassembled WGS sequence"/>
</dbReference>
<dbReference type="PIRSF" id="PIRSF033736">
    <property type="entry name" value="UCP033763"/>
    <property type="match status" value="1"/>
</dbReference>
<name>A0A1Y6IVC3_9VIBR</name>
<dbReference type="EMBL" id="JAWRCO010000002">
    <property type="protein sequence ID" value="MDW6004671.1"/>
    <property type="molecule type" value="Genomic_DNA"/>
</dbReference>
<evidence type="ECO:0000313" key="4">
    <source>
        <dbReference type="Proteomes" id="UP001283366"/>
    </source>
</evidence>
<accession>A0A1Y6IVC3</accession>
<dbReference type="AlphaFoldDB" id="A0A1Y6IVC3"/>
<dbReference type="Gene3D" id="3.40.1490.10">
    <property type="entry name" value="Bit1"/>
    <property type="match status" value="1"/>
</dbReference>
<sequence length="134" mass="14862">MDNKKCVLVIDKELPQGLIANTAAVLTLSLGKIHPELVGEDIKNGDGEKHLGITRIPIPILAGDPNDIKRLRSELMPHTTLIDFSNIAQTTKNYEDYSNKLASVQNEDIEYLGIAVYGDKKIISKHTGNMRLIR</sequence>
<dbReference type="Pfam" id="PF09391">
    <property type="entry name" value="DUF2000"/>
    <property type="match status" value="1"/>
</dbReference>